<evidence type="ECO:0000259" key="1">
    <source>
        <dbReference type="Pfam" id="PF07883"/>
    </source>
</evidence>
<dbReference type="Gene3D" id="2.60.120.10">
    <property type="entry name" value="Jelly Rolls"/>
    <property type="match status" value="1"/>
</dbReference>
<gene>
    <name evidence="2" type="ORF">CLM73_22595</name>
</gene>
<dbReference type="CDD" id="cd02226">
    <property type="entry name" value="cupin_YdbB-like"/>
    <property type="match status" value="1"/>
</dbReference>
<dbReference type="Proteomes" id="UP000239477">
    <property type="component" value="Chromosome"/>
</dbReference>
<feature type="domain" description="Cupin type-2" evidence="1">
    <location>
        <begin position="40"/>
        <end position="95"/>
    </location>
</feature>
<evidence type="ECO:0000313" key="2">
    <source>
        <dbReference type="EMBL" id="AVJ29662.1"/>
    </source>
</evidence>
<reference evidence="2 3" key="1">
    <citation type="submission" date="2017-09" db="EMBL/GenBank/DDBJ databases">
        <title>Genomic, metabolic, and phenotypic characteristics of bacterial isolates from the natural microbiome of the model nematode Caenorhabditis elegans.</title>
        <authorList>
            <person name="Zimmermann J."/>
            <person name="Obeng N."/>
            <person name="Yang W."/>
            <person name="Obeng O."/>
            <person name="Kissoyan K."/>
            <person name="Pees B."/>
            <person name="Dirksen P."/>
            <person name="Hoppner M."/>
            <person name="Franke A."/>
            <person name="Rosenstiel P."/>
            <person name="Leippe M."/>
            <person name="Dierking K."/>
            <person name="Kaleta C."/>
            <person name="Schulenburg H."/>
        </authorList>
    </citation>
    <scope>NUCLEOTIDE SEQUENCE [LARGE SCALE GENOMIC DNA]</scope>
    <source>
        <strain evidence="2 3">MYb73</strain>
    </source>
</reference>
<keyword evidence="3" id="KW-1185">Reference proteome</keyword>
<dbReference type="RefSeq" id="WP_105240332.1">
    <property type="nucleotide sequence ID" value="NZ_CP023270.1"/>
</dbReference>
<dbReference type="AlphaFoldDB" id="A0A2S0ICA4"/>
<dbReference type="InterPro" id="IPR052044">
    <property type="entry name" value="PKS_Associated_Protein"/>
</dbReference>
<dbReference type="InterPro" id="IPR011051">
    <property type="entry name" value="RmlC_Cupin_sf"/>
</dbReference>
<sequence>MSVPASINLAAKLALINDHWMPKVIAEMNDYQFKLVKLQGDFVWHSHADTDETFIVIAGHLRIALRGGEIALGPGEMTVIPKGVEHKPCAPQEVQLMLIEPRGVANTGDEGGPRRAPNDVWI</sequence>
<dbReference type="OrthoDB" id="9794183at2"/>
<protein>
    <submittedName>
        <fullName evidence="2">Cupin</fullName>
    </submittedName>
</protein>
<dbReference type="InterPro" id="IPR014710">
    <property type="entry name" value="RmlC-like_jellyroll"/>
</dbReference>
<evidence type="ECO:0000313" key="3">
    <source>
        <dbReference type="Proteomes" id="UP000239477"/>
    </source>
</evidence>
<dbReference type="PANTHER" id="PTHR36114:SF1">
    <property type="entry name" value="16.7 KDA PROTEIN IN WHIE LOCUS"/>
    <property type="match status" value="1"/>
</dbReference>
<dbReference type="EMBL" id="CP023270">
    <property type="protein sequence ID" value="AVJ29662.1"/>
    <property type="molecule type" value="Genomic_DNA"/>
</dbReference>
<dbReference type="InterPro" id="IPR013096">
    <property type="entry name" value="Cupin_2"/>
</dbReference>
<name>A0A2S0ICA4_9BURK</name>
<accession>A0A2S0ICA4</accession>
<dbReference type="SUPFAM" id="SSF51182">
    <property type="entry name" value="RmlC-like cupins"/>
    <property type="match status" value="1"/>
</dbReference>
<proteinExistence type="predicted"/>
<organism evidence="2 3">
    <name type="scientific">Achromobacter spanius</name>
    <dbReference type="NCBI Taxonomy" id="217203"/>
    <lineage>
        <taxon>Bacteria</taxon>
        <taxon>Pseudomonadati</taxon>
        <taxon>Pseudomonadota</taxon>
        <taxon>Betaproteobacteria</taxon>
        <taxon>Burkholderiales</taxon>
        <taxon>Alcaligenaceae</taxon>
        <taxon>Achromobacter</taxon>
    </lineage>
</organism>
<dbReference type="PANTHER" id="PTHR36114">
    <property type="entry name" value="16.7 KDA PROTEIN IN WHIE LOCUS"/>
    <property type="match status" value="1"/>
</dbReference>
<dbReference type="Pfam" id="PF07883">
    <property type="entry name" value="Cupin_2"/>
    <property type="match status" value="1"/>
</dbReference>